<dbReference type="GO" id="GO:0005524">
    <property type="term" value="F:ATP binding"/>
    <property type="evidence" value="ECO:0007669"/>
    <property type="project" value="InterPro"/>
</dbReference>
<gene>
    <name evidence="2" type="ORF">M404DRAFT_686647</name>
</gene>
<dbReference type="AlphaFoldDB" id="A0A0C3PFF5"/>
<organism evidence="2 3">
    <name type="scientific">Pisolithus tinctorius Marx 270</name>
    <dbReference type="NCBI Taxonomy" id="870435"/>
    <lineage>
        <taxon>Eukaryota</taxon>
        <taxon>Fungi</taxon>
        <taxon>Dikarya</taxon>
        <taxon>Basidiomycota</taxon>
        <taxon>Agaricomycotina</taxon>
        <taxon>Agaricomycetes</taxon>
        <taxon>Agaricomycetidae</taxon>
        <taxon>Boletales</taxon>
        <taxon>Sclerodermatineae</taxon>
        <taxon>Pisolithaceae</taxon>
        <taxon>Pisolithus</taxon>
    </lineage>
</organism>
<dbReference type="EMBL" id="KN831947">
    <property type="protein sequence ID" value="KIO12630.1"/>
    <property type="molecule type" value="Genomic_DNA"/>
</dbReference>
<dbReference type="OrthoDB" id="3248894at2759"/>
<reference evidence="2 3" key="1">
    <citation type="submission" date="2014-04" db="EMBL/GenBank/DDBJ databases">
        <authorList>
            <consortium name="DOE Joint Genome Institute"/>
            <person name="Kuo A."/>
            <person name="Kohler A."/>
            <person name="Costa M.D."/>
            <person name="Nagy L.G."/>
            <person name="Floudas D."/>
            <person name="Copeland A."/>
            <person name="Barry K.W."/>
            <person name="Cichocki N."/>
            <person name="Veneault-Fourrey C."/>
            <person name="LaButti K."/>
            <person name="Lindquist E.A."/>
            <person name="Lipzen A."/>
            <person name="Lundell T."/>
            <person name="Morin E."/>
            <person name="Murat C."/>
            <person name="Sun H."/>
            <person name="Tunlid A."/>
            <person name="Henrissat B."/>
            <person name="Grigoriev I.V."/>
            <person name="Hibbett D.S."/>
            <person name="Martin F."/>
            <person name="Nordberg H.P."/>
            <person name="Cantor M.N."/>
            <person name="Hua S.X."/>
        </authorList>
    </citation>
    <scope>NUCLEOTIDE SEQUENCE [LARGE SCALE GENOMIC DNA]</scope>
    <source>
        <strain evidence="2 3">Marx 270</strain>
    </source>
</reference>
<evidence type="ECO:0000259" key="1">
    <source>
        <dbReference type="Pfam" id="PF04558"/>
    </source>
</evidence>
<evidence type="ECO:0000313" key="3">
    <source>
        <dbReference type="Proteomes" id="UP000054217"/>
    </source>
</evidence>
<feature type="domain" description="Glutaminyl-tRNA synthetase class Ib non-specific RNA-binding" evidence="1">
    <location>
        <begin position="10"/>
        <end position="95"/>
    </location>
</feature>
<dbReference type="InterPro" id="IPR007639">
    <property type="entry name" value="Gln-tRNA-synth_Ib_RNA-bd_N"/>
</dbReference>
<dbReference type="Proteomes" id="UP000054217">
    <property type="component" value="Unassembled WGS sequence"/>
</dbReference>
<dbReference type="GO" id="GO:0005737">
    <property type="term" value="C:cytoplasm"/>
    <property type="evidence" value="ECO:0007669"/>
    <property type="project" value="InterPro"/>
</dbReference>
<dbReference type="Gene3D" id="1.10.8.1290">
    <property type="entry name" value="Glutaminyl-tRNA synthetase, non-specific RNA binding region part 1, domain 1"/>
    <property type="match status" value="1"/>
</dbReference>
<dbReference type="GO" id="GO:0006418">
    <property type="term" value="P:tRNA aminoacylation for protein translation"/>
    <property type="evidence" value="ECO:0007669"/>
    <property type="project" value="InterPro"/>
</dbReference>
<dbReference type="InParanoid" id="A0A0C3PFF5"/>
<evidence type="ECO:0000313" key="2">
    <source>
        <dbReference type="EMBL" id="KIO12630.1"/>
    </source>
</evidence>
<dbReference type="Pfam" id="PF04558">
    <property type="entry name" value="tRNA_synt_1c_R1"/>
    <property type="match status" value="1"/>
</dbReference>
<name>A0A0C3PFF5_PISTI</name>
<sequence length="108" mass="11336">MTSPSSDGFVSLFKSAGLPQSKAVEAAKNAKGAAILRDLILSHNLVSAGLSEKQAVLVSALALQLGKAQNAGSEARAYITKAILEEKLKSVDQVNGLWSRAFSHVRDS</sequence>
<protein>
    <recommendedName>
        <fullName evidence="1">Glutaminyl-tRNA synthetase class Ib non-specific RNA-binding domain-containing protein</fullName>
    </recommendedName>
</protein>
<keyword evidence="3" id="KW-1185">Reference proteome</keyword>
<dbReference type="InterPro" id="IPR042558">
    <property type="entry name" value="Gln-tRNA-synth_Ib_RNA-bd_N_1"/>
</dbReference>
<dbReference type="GO" id="GO:0004812">
    <property type="term" value="F:aminoacyl-tRNA ligase activity"/>
    <property type="evidence" value="ECO:0007669"/>
    <property type="project" value="InterPro"/>
</dbReference>
<reference evidence="3" key="2">
    <citation type="submission" date="2015-01" db="EMBL/GenBank/DDBJ databases">
        <title>Evolutionary Origins and Diversification of the Mycorrhizal Mutualists.</title>
        <authorList>
            <consortium name="DOE Joint Genome Institute"/>
            <consortium name="Mycorrhizal Genomics Consortium"/>
            <person name="Kohler A."/>
            <person name="Kuo A."/>
            <person name="Nagy L.G."/>
            <person name="Floudas D."/>
            <person name="Copeland A."/>
            <person name="Barry K.W."/>
            <person name="Cichocki N."/>
            <person name="Veneault-Fourrey C."/>
            <person name="LaButti K."/>
            <person name="Lindquist E.A."/>
            <person name="Lipzen A."/>
            <person name="Lundell T."/>
            <person name="Morin E."/>
            <person name="Murat C."/>
            <person name="Riley R."/>
            <person name="Ohm R."/>
            <person name="Sun H."/>
            <person name="Tunlid A."/>
            <person name="Henrissat B."/>
            <person name="Grigoriev I.V."/>
            <person name="Hibbett D.S."/>
            <person name="Martin F."/>
        </authorList>
    </citation>
    <scope>NUCLEOTIDE SEQUENCE [LARGE SCALE GENOMIC DNA]</scope>
    <source>
        <strain evidence="3">Marx 270</strain>
    </source>
</reference>
<proteinExistence type="predicted"/>
<dbReference type="STRING" id="870435.A0A0C3PFF5"/>
<accession>A0A0C3PFF5</accession>
<dbReference type="HOGENOM" id="CLU_2198034_0_0_1"/>